<dbReference type="Pfam" id="PF13377">
    <property type="entry name" value="Peripla_BP_3"/>
    <property type="match status" value="1"/>
</dbReference>
<dbReference type="InterPro" id="IPR046335">
    <property type="entry name" value="LacI/GalR-like_sensor"/>
</dbReference>
<dbReference type="SMART" id="SM00354">
    <property type="entry name" value="HTH_LACI"/>
    <property type="match status" value="1"/>
</dbReference>
<keyword evidence="2" id="KW-0238">DNA-binding</keyword>
<dbReference type="PROSITE" id="PS50932">
    <property type="entry name" value="HTH_LACI_2"/>
    <property type="match status" value="1"/>
</dbReference>
<dbReference type="PRINTS" id="PR00036">
    <property type="entry name" value="HTHLACI"/>
</dbReference>
<dbReference type="SUPFAM" id="SSF53822">
    <property type="entry name" value="Periplasmic binding protein-like I"/>
    <property type="match status" value="1"/>
</dbReference>
<dbReference type="PANTHER" id="PTHR30146">
    <property type="entry name" value="LACI-RELATED TRANSCRIPTIONAL REPRESSOR"/>
    <property type="match status" value="1"/>
</dbReference>
<keyword evidence="6" id="KW-1185">Reference proteome</keyword>
<accession>A0ABY5NN47</accession>
<dbReference type="Gene3D" id="1.10.260.40">
    <property type="entry name" value="lambda repressor-like DNA-binding domains"/>
    <property type="match status" value="1"/>
</dbReference>
<protein>
    <submittedName>
        <fullName evidence="5">Substrate-binding domain-containing protein</fullName>
    </submittedName>
</protein>
<keyword evidence="1" id="KW-0805">Transcription regulation</keyword>
<dbReference type="InterPro" id="IPR028082">
    <property type="entry name" value="Peripla_BP_I"/>
</dbReference>
<organism evidence="5 6">
    <name type="scientific">Microbacterium elymi</name>
    <dbReference type="NCBI Taxonomy" id="2909587"/>
    <lineage>
        <taxon>Bacteria</taxon>
        <taxon>Bacillati</taxon>
        <taxon>Actinomycetota</taxon>
        <taxon>Actinomycetes</taxon>
        <taxon>Micrococcales</taxon>
        <taxon>Microbacteriaceae</taxon>
        <taxon>Microbacterium</taxon>
    </lineage>
</organism>
<reference evidence="5" key="1">
    <citation type="submission" date="2022-01" db="EMBL/GenBank/DDBJ databases">
        <title>Microbacterium eymi and Microbacterium rhizovicinus sp. nov., isolated from the rhizospheric soil of Elymus tsukushiensis, a plant native to the Dokdo Islands, Republic of Korea.</title>
        <authorList>
            <person name="Hwang Y.J."/>
        </authorList>
    </citation>
    <scope>NUCLEOTIDE SEQUENCE</scope>
    <source>
        <strain evidence="5">KUDC0405</strain>
    </source>
</reference>
<gene>
    <name evidence="5" type="ORF">L2X98_26225</name>
</gene>
<evidence type="ECO:0000259" key="4">
    <source>
        <dbReference type="PROSITE" id="PS50932"/>
    </source>
</evidence>
<dbReference type="Gene3D" id="3.40.50.2300">
    <property type="match status" value="2"/>
</dbReference>
<evidence type="ECO:0000313" key="5">
    <source>
        <dbReference type="EMBL" id="UUT36598.1"/>
    </source>
</evidence>
<feature type="domain" description="HTH lacI-type" evidence="4">
    <location>
        <begin position="12"/>
        <end position="67"/>
    </location>
</feature>
<evidence type="ECO:0000256" key="2">
    <source>
        <dbReference type="ARBA" id="ARBA00023125"/>
    </source>
</evidence>
<evidence type="ECO:0000256" key="3">
    <source>
        <dbReference type="ARBA" id="ARBA00023163"/>
    </source>
</evidence>
<dbReference type="Proteomes" id="UP001054811">
    <property type="component" value="Chromosome"/>
</dbReference>
<dbReference type="PROSITE" id="PS00356">
    <property type="entry name" value="HTH_LACI_1"/>
    <property type="match status" value="1"/>
</dbReference>
<sequence length="354" mass="37861">MASEDRLERRVVTLKDVAEASGVSISTVSRVLDERIPPTKSAAAERVRAAADRLGYRRNTFASSLRRGAAATVGVLVPRLSDTVMALMFEAIERTARRQGYFAVVGTCGDDPNDERAAAETLLDRGIDGLILATARMDDALPTSLRDRGIPHVLVLRTDRISPSSLGDDETGGYLAARHLIDLGHRDIALVNGPEFTSTGVDRHAGAQRALREAGISIPPERVLWTGYGVDAGVDVGRQLFAGDERPTAVFAANDNLAVGVINAGSALGLTPGREYSIVGYNDIPLASRLPIPLTSVRTPFDQIAARAIELLLDGEKRTGTVQRTLPTLIPRASTARLEAVEVSRHGASSTFEH</sequence>
<evidence type="ECO:0000313" key="6">
    <source>
        <dbReference type="Proteomes" id="UP001054811"/>
    </source>
</evidence>
<dbReference type="SUPFAM" id="SSF47413">
    <property type="entry name" value="lambda repressor-like DNA-binding domains"/>
    <property type="match status" value="1"/>
</dbReference>
<keyword evidence="3" id="KW-0804">Transcription</keyword>
<proteinExistence type="predicted"/>
<dbReference type="Pfam" id="PF00356">
    <property type="entry name" value="LacI"/>
    <property type="match status" value="1"/>
</dbReference>
<name>A0ABY5NN47_9MICO</name>
<dbReference type="PANTHER" id="PTHR30146:SF109">
    <property type="entry name" value="HTH-TYPE TRANSCRIPTIONAL REGULATOR GALS"/>
    <property type="match status" value="1"/>
</dbReference>
<dbReference type="CDD" id="cd06285">
    <property type="entry name" value="PBP1_LacI-like"/>
    <property type="match status" value="1"/>
</dbReference>
<dbReference type="InterPro" id="IPR000843">
    <property type="entry name" value="HTH_LacI"/>
</dbReference>
<evidence type="ECO:0000256" key="1">
    <source>
        <dbReference type="ARBA" id="ARBA00023015"/>
    </source>
</evidence>
<dbReference type="InterPro" id="IPR010982">
    <property type="entry name" value="Lambda_DNA-bd_dom_sf"/>
</dbReference>
<dbReference type="EMBL" id="CP091139">
    <property type="protein sequence ID" value="UUT36598.1"/>
    <property type="molecule type" value="Genomic_DNA"/>
</dbReference>